<dbReference type="EMBL" id="ATMH01008035">
    <property type="protein sequence ID" value="EPY22924.1"/>
    <property type="molecule type" value="Genomic_DNA"/>
</dbReference>
<protein>
    <submittedName>
        <fullName evidence="4">RNA methyltransferase</fullName>
    </submittedName>
</protein>
<sequence length="286" mass="31777">MLVPSTPGEAETDEDWVWIAIENAKTPSNLGMILRAMSCFYATDERRPNGNQLVLLYSGNRIQKALQYQQQQQQQDGAGAAAATALRTAIKEKTDTHHAYQYIRQVPLTTLTDLLTVVADVKQKNKEAGGAQKAPRRAIHVVGVDLIKGATSLPFYAHFPPPGAGPTLTIYLFGAEDGSLSPQYVAQYCQDAVYIPTRQSLNLACCIHVLLYDRCCKQLLRQQQQQEEENDTDHMERVFASRNRNNHLQWTAAAAAAAESPPDAKDTRPKRKREGGEGEKNVREQS</sequence>
<dbReference type="SUPFAM" id="SSF75217">
    <property type="entry name" value="alpha/beta knot"/>
    <property type="match status" value="1"/>
</dbReference>
<dbReference type="GO" id="GO:0005829">
    <property type="term" value="C:cytosol"/>
    <property type="evidence" value="ECO:0007669"/>
    <property type="project" value="TreeGrafter"/>
</dbReference>
<evidence type="ECO:0000256" key="1">
    <source>
        <dbReference type="ARBA" id="ARBA00007228"/>
    </source>
</evidence>
<dbReference type="AlphaFoldDB" id="S9U266"/>
<keyword evidence="5" id="KW-1185">Reference proteome</keyword>
<organism evidence="4 5">
    <name type="scientific">Strigomonas culicis</name>
    <dbReference type="NCBI Taxonomy" id="28005"/>
    <lineage>
        <taxon>Eukaryota</taxon>
        <taxon>Discoba</taxon>
        <taxon>Euglenozoa</taxon>
        <taxon>Kinetoplastea</taxon>
        <taxon>Metakinetoplastina</taxon>
        <taxon>Trypanosomatida</taxon>
        <taxon>Trypanosomatidae</taxon>
        <taxon>Strigomonadinae</taxon>
        <taxon>Strigomonas</taxon>
    </lineage>
</organism>
<name>S9U266_9TRYP</name>
<dbReference type="InterPro" id="IPR029028">
    <property type="entry name" value="Alpha/beta_knot_MTases"/>
</dbReference>
<feature type="region of interest" description="Disordered" evidence="3">
    <location>
        <begin position="250"/>
        <end position="286"/>
    </location>
</feature>
<gene>
    <name evidence="4" type="ORF">STCU_08035</name>
</gene>
<evidence type="ECO:0000256" key="2">
    <source>
        <dbReference type="ARBA" id="ARBA00022691"/>
    </source>
</evidence>
<comment type="similarity">
    <text evidence="1">Belongs to the class IV-like SAM-binding methyltransferase superfamily. RNA methyltransferase TrmH family.</text>
</comment>
<accession>S9U266</accession>
<dbReference type="Proteomes" id="UP000015354">
    <property type="component" value="Unassembled WGS sequence"/>
</dbReference>
<keyword evidence="4" id="KW-0808">Transferase</keyword>
<reference evidence="4 5" key="1">
    <citation type="journal article" date="2013" name="PLoS ONE">
        <title>Predicting the Proteins of Angomonas deanei, Strigomonas culicis and Their Respective Endosymbionts Reveals New Aspects of the Trypanosomatidae Family.</title>
        <authorList>
            <person name="Motta M.C."/>
            <person name="Martins A.C."/>
            <person name="de Souza S.S."/>
            <person name="Catta-Preta C.M."/>
            <person name="Silva R."/>
            <person name="Klein C.C."/>
            <person name="de Almeida L.G."/>
            <person name="de Lima Cunha O."/>
            <person name="Ciapina L.P."/>
            <person name="Brocchi M."/>
            <person name="Colabardini A.C."/>
            <person name="de Araujo Lima B."/>
            <person name="Machado C.R."/>
            <person name="de Almeida Soares C.M."/>
            <person name="Probst C.M."/>
            <person name="de Menezes C.B."/>
            <person name="Thompson C.E."/>
            <person name="Bartholomeu D.C."/>
            <person name="Gradia D.F."/>
            <person name="Pavoni D.P."/>
            <person name="Grisard E.C."/>
            <person name="Fantinatti-Garboggini F."/>
            <person name="Marchini F.K."/>
            <person name="Rodrigues-Luiz G.F."/>
            <person name="Wagner G."/>
            <person name="Goldman G.H."/>
            <person name="Fietto J.L."/>
            <person name="Elias M.C."/>
            <person name="Goldman M.H."/>
            <person name="Sagot M.F."/>
            <person name="Pereira M."/>
            <person name="Stoco P.H."/>
            <person name="de Mendonca-Neto R.P."/>
            <person name="Teixeira S.M."/>
            <person name="Maciel T.E."/>
            <person name="de Oliveira Mendes T.A."/>
            <person name="Urmenyi T.P."/>
            <person name="de Souza W."/>
            <person name="Schenkman S."/>
            <person name="de Vasconcelos A.T."/>
        </authorList>
    </citation>
    <scope>NUCLEOTIDE SEQUENCE [LARGE SCALE GENOMIC DNA]</scope>
</reference>
<dbReference type="GO" id="GO:0008173">
    <property type="term" value="F:RNA methyltransferase activity"/>
    <property type="evidence" value="ECO:0007669"/>
    <property type="project" value="InterPro"/>
</dbReference>
<feature type="compositionally biased region" description="Basic and acidic residues" evidence="3">
    <location>
        <begin position="274"/>
        <end position="286"/>
    </location>
</feature>
<evidence type="ECO:0000313" key="4">
    <source>
        <dbReference type="EMBL" id="EPY22924.1"/>
    </source>
</evidence>
<dbReference type="OrthoDB" id="262525at2759"/>
<evidence type="ECO:0000256" key="3">
    <source>
        <dbReference type="SAM" id="MobiDB-lite"/>
    </source>
</evidence>
<evidence type="ECO:0000313" key="5">
    <source>
        <dbReference type="Proteomes" id="UP000015354"/>
    </source>
</evidence>
<keyword evidence="4" id="KW-0489">Methyltransferase</keyword>
<comment type="caution">
    <text evidence="4">The sequence shown here is derived from an EMBL/GenBank/DDBJ whole genome shotgun (WGS) entry which is preliminary data.</text>
</comment>
<keyword evidence="2" id="KW-0949">S-adenosyl-L-methionine</keyword>
<dbReference type="InterPro" id="IPR029026">
    <property type="entry name" value="tRNA_m1G_MTases_N"/>
</dbReference>
<dbReference type="PANTHER" id="PTHR42786:SF6">
    <property type="entry name" value="TRNA_RRNA METHYLTRANSFERASE SPOU TYPE DOMAIN-CONTAINING PROTEIN"/>
    <property type="match status" value="1"/>
</dbReference>
<dbReference type="InterPro" id="IPR004384">
    <property type="entry name" value="RNA_MeTrfase_TrmJ/LasT"/>
</dbReference>
<dbReference type="PANTHER" id="PTHR42786">
    <property type="entry name" value="TRNA/RRNA METHYLTRANSFERASE"/>
    <property type="match status" value="1"/>
</dbReference>
<dbReference type="GO" id="GO:0002128">
    <property type="term" value="P:tRNA nucleoside ribose methylation"/>
    <property type="evidence" value="ECO:0007669"/>
    <property type="project" value="TreeGrafter"/>
</dbReference>
<proteinExistence type="inferred from homology"/>
<dbReference type="Gene3D" id="3.40.1280.10">
    <property type="match status" value="1"/>
</dbReference>